<name>A0ABU9FDL6_9ENTR</name>
<keyword evidence="1" id="KW-1133">Transmembrane helix</keyword>
<evidence type="ECO:0000313" key="3">
    <source>
        <dbReference type="Proteomes" id="UP001312893"/>
    </source>
</evidence>
<sequence length="120" mass="14426">MFIPVWGMYTVGMLMFLMFCGLYHGGKKEVILKAKYHHAERTFSDIALNLFSLEYDLERYVATIKNYDRELHKYISQVDCMWRTSSYEELKENFDAQLRKQWESLHRSLQYAHQIAEKNS</sequence>
<accession>A0ABU9FDL6</accession>
<comment type="caution">
    <text evidence="2">The sequence shown here is derived from an EMBL/GenBank/DDBJ whole genome shotgun (WGS) entry which is preliminary data.</text>
</comment>
<keyword evidence="1" id="KW-0472">Membrane</keyword>
<gene>
    <name evidence="2" type="ORF">QFI96_019695</name>
</gene>
<keyword evidence="3" id="KW-1185">Reference proteome</keyword>
<proteinExistence type="predicted"/>
<evidence type="ECO:0000313" key="2">
    <source>
        <dbReference type="EMBL" id="MEL0553916.1"/>
    </source>
</evidence>
<feature type="transmembrane region" description="Helical" evidence="1">
    <location>
        <begin position="6"/>
        <end position="25"/>
    </location>
</feature>
<reference evidence="2 3" key="1">
    <citation type="submission" date="2024-04" db="EMBL/GenBank/DDBJ databases">
        <title>Two novel Raoultella species associated with bleeding cankers of broadleaf hosts, Raoultella scottia sp. nov. and Raoultella lignicola sp. nov.</title>
        <authorList>
            <person name="Brady C.L."/>
        </authorList>
    </citation>
    <scope>NUCLEOTIDE SEQUENCE [LARGE SCALE GENOMIC DNA]</scope>
    <source>
        <strain evidence="2 3">TW_WC1a.1</strain>
    </source>
</reference>
<organism evidence="2 3">
    <name type="scientific">Raoultella lignicola</name>
    <dbReference type="NCBI Taxonomy" id="3040939"/>
    <lineage>
        <taxon>Bacteria</taxon>
        <taxon>Pseudomonadati</taxon>
        <taxon>Pseudomonadota</taxon>
        <taxon>Gammaproteobacteria</taxon>
        <taxon>Enterobacterales</taxon>
        <taxon>Enterobacteriaceae</taxon>
        <taxon>Klebsiella/Raoultella group</taxon>
        <taxon>Raoultella</taxon>
    </lineage>
</organism>
<dbReference type="RefSeq" id="WP_123755184.1">
    <property type="nucleotide sequence ID" value="NZ_JARXNK020000105.1"/>
</dbReference>
<protein>
    <submittedName>
        <fullName evidence="2">Uncharacterized protein</fullName>
    </submittedName>
</protein>
<keyword evidence="1" id="KW-0812">Transmembrane</keyword>
<evidence type="ECO:0000256" key="1">
    <source>
        <dbReference type="SAM" id="Phobius"/>
    </source>
</evidence>
<dbReference type="Proteomes" id="UP001312893">
    <property type="component" value="Unassembled WGS sequence"/>
</dbReference>
<dbReference type="EMBL" id="JARXNK020000105">
    <property type="protein sequence ID" value="MEL0553916.1"/>
    <property type="molecule type" value="Genomic_DNA"/>
</dbReference>